<dbReference type="EMBL" id="UGGP01000001">
    <property type="protein sequence ID" value="STO08091.1"/>
    <property type="molecule type" value="Genomic_DNA"/>
</dbReference>
<accession>A0A377FTE3</accession>
<sequence>MDMQRLVHNRRFIDQSLFYLALQLWKWIMLLPVLFYLDVSMRVAPFSQYVMVSLILYVAFRVIQYVIASRASLMELLEFGYGVLSLVLVISLLIEVSASPTAIAFLAAVFLVHPTLALHHYRDFSERKWLNKQFQLFSPMLKQGEVPVHVLVLTEDEIVITAESGKEFTYRHIYWGGFYFENVS</sequence>
<feature type="transmembrane region" description="Helical" evidence="1">
    <location>
        <begin position="16"/>
        <end position="37"/>
    </location>
</feature>
<keyword evidence="1" id="KW-1133">Transmembrane helix</keyword>
<organism evidence="2 3">
    <name type="scientific">Exiguobacterium aurantiacum</name>
    <dbReference type="NCBI Taxonomy" id="33987"/>
    <lineage>
        <taxon>Bacteria</taxon>
        <taxon>Bacillati</taxon>
        <taxon>Bacillota</taxon>
        <taxon>Bacilli</taxon>
        <taxon>Bacillales</taxon>
        <taxon>Bacillales Family XII. Incertae Sedis</taxon>
        <taxon>Exiguobacterium</taxon>
    </lineage>
</organism>
<evidence type="ECO:0000256" key="1">
    <source>
        <dbReference type="SAM" id="Phobius"/>
    </source>
</evidence>
<keyword evidence="1" id="KW-0812">Transmembrane</keyword>
<protein>
    <submittedName>
        <fullName evidence="2">Uncharacterized protein</fullName>
    </submittedName>
</protein>
<dbReference type="STRING" id="1397694.GCA_000702585_01957"/>
<gene>
    <name evidence="2" type="ORF">NCTC13163_01458</name>
</gene>
<dbReference type="RefSeq" id="WP_024371940.1">
    <property type="nucleotide sequence ID" value="NZ_UGGP01000001.1"/>
</dbReference>
<feature type="transmembrane region" description="Helical" evidence="1">
    <location>
        <begin position="102"/>
        <end position="121"/>
    </location>
</feature>
<feature type="transmembrane region" description="Helical" evidence="1">
    <location>
        <begin position="79"/>
        <end position="96"/>
    </location>
</feature>
<name>A0A377FTE3_9BACL</name>
<evidence type="ECO:0000313" key="2">
    <source>
        <dbReference type="EMBL" id="STO08091.1"/>
    </source>
</evidence>
<dbReference type="AlphaFoldDB" id="A0A377FTE3"/>
<reference evidence="2 3" key="1">
    <citation type="submission" date="2018-06" db="EMBL/GenBank/DDBJ databases">
        <authorList>
            <consortium name="Pathogen Informatics"/>
            <person name="Doyle S."/>
        </authorList>
    </citation>
    <scope>NUCLEOTIDE SEQUENCE [LARGE SCALE GENOMIC DNA]</scope>
    <source>
        <strain evidence="2 3">NCTC13163</strain>
    </source>
</reference>
<feature type="transmembrane region" description="Helical" evidence="1">
    <location>
        <begin position="49"/>
        <end position="67"/>
    </location>
</feature>
<evidence type="ECO:0000313" key="3">
    <source>
        <dbReference type="Proteomes" id="UP000254060"/>
    </source>
</evidence>
<proteinExistence type="predicted"/>
<dbReference type="Proteomes" id="UP000254060">
    <property type="component" value="Unassembled WGS sequence"/>
</dbReference>
<dbReference type="OrthoDB" id="2352371at2"/>
<keyword evidence="1" id="KW-0472">Membrane</keyword>